<evidence type="ECO:0008006" key="3">
    <source>
        <dbReference type="Google" id="ProtNLM"/>
    </source>
</evidence>
<dbReference type="Proteomes" id="UP000823561">
    <property type="component" value="Chromosome 22"/>
</dbReference>
<proteinExistence type="predicted"/>
<name>A0AAV6FL70_9TELE</name>
<reference evidence="1" key="1">
    <citation type="submission" date="2020-10" db="EMBL/GenBank/DDBJ databases">
        <title>Chromosome-scale genome assembly of the Allis shad, Alosa alosa.</title>
        <authorList>
            <person name="Margot Z."/>
            <person name="Christophe K."/>
            <person name="Cabau C."/>
            <person name="Louis A."/>
            <person name="Berthelot C."/>
            <person name="Parey E."/>
            <person name="Roest Crollius H."/>
            <person name="Montfort J."/>
            <person name="Robinson-Rechavi M."/>
            <person name="Bucao C."/>
            <person name="Bouchez O."/>
            <person name="Gislard M."/>
            <person name="Lluch J."/>
            <person name="Milhes M."/>
            <person name="Lampietro C."/>
            <person name="Lopez Roques C."/>
            <person name="Donnadieu C."/>
            <person name="Braasch I."/>
            <person name="Desvignes T."/>
            <person name="Postlethwait J."/>
            <person name="Bobe J."/>
            <person name="Guiguen Y."/>
        </authorList>
    </citation>
    <scope>NUCLEOTIDE SEQUENCE</scope>
    <source>
        <strain evidence="1">M-15738</strain>
        <tissue evidence="1">Blood</tissue>
    </source>
</reference>
<comment type="caution">
    <text evidence="1">The sequence shown here is derived from an EMBL/GenBank/DDBJ whole genome shotgun (WGS) entry which is preliminary data.</text>
</comment>
<accession>A0AAV6FL70</accession>
<gene>
    <name evidence="1" type="ORF">AALO_G00274130</name>
</gene>
<protein>
    <recommendedName>
        <fullName evidence="3">Hemoglobin</fullName>
    </recommendedName>
</protein>
<dbReference type="Pfam" id="PF10265">
    <property type="entry name" value="Miga"/>
    <property type="match status" value="1"/>
</dbReference>
<dbReference type="AlphaFoldDB" id="A0AAV6FL70"/>
<sequence>MCQLFLSTGLEDFSLRLNGLRQAFAVLLTEEQYSNFITMAGKRILRTVAALNGQDAGAFQQAFDQLVAFAQTPGRAQTIETELLEVQIHSVKLLDVIFERVFFGQLEGARARLAPRVQGGFLDRLVTVIHAFLPSEAWPPQAVQCWELLQADVLGFGVRLVPSSRTIYTRGPFTHGNTAANLCGPDG</sequence>
<organism evidence="1 2">
    <name type="scientific">Alosa alosa</name>
    <name type="common">allis shad</name>
    <dbReference type="NCBI Taxonomy" id="278164"/>
    <lineage>
        <taxon>Eukaryota</taxon>
        <taxon>Metazoa</taxon>
        <taxon>Chordata</taxon>
        <taxon>Craniata</taxon>
        <taxon>Vertebrata</taxon>
        <taxon>Euteleostomi</taxon>
        <taxon>Actinopterygii</taxon>
        <taxon>Neopterygii</taxon>
        <taxon>Teleostei</taxon>
        <taxon>Clupei</taxon>
        <taxon>Clupeiformes</taxon>
        <taxon>Clupeoidei</taxon>
        <taxon>Clupeidae</taxon>
        <taxon>Alosa</taxon>
    </lineage>
</organism>
<evidence type="ECO:0000313" key="1">
    <source>
        <dbReference type="EMBL" id="KAG5262341.1"/>
    </source>
</evidence>
<dbReference type="GO" id="GO:0008053">
    <property type="term" value="P:mitochondrial fusion"/>
    <property type="evidence" value="ECO:0007669"/>
    <property type="project" value="InterPro"/>
</dbReference>
<dbReference type="EMBL" id="JADWDJ010000022">
    <property type="protein sequence ID" value="KAG5262341.1"/>
    <property type="molecule type" value="Genomic_DNA"/>
</dbReference>
<dbReference type="InterPro" id="IPR019392">
    <property type="entry name" value="Miga"/>
</dbReference>
<evidence type="ECO:0000313" key="2">
    <source>
        <dbReference type="Proteomes" id="UP000823561"/>
    </source>
</evidence>
<keyword evidence="2" id="KW-1185">Reference proteome</keyword>